<proteinExistence type="predicted"/>
<dbReference type="Pfam" id="PF02464">
    <property type="entry name" value="CinA"/>
    <property type="match status" value="1"/>
</dbReference>
<dbReference type="InterPro" id="IPR036653">
    <property type="entry name" value="CinA-like_C"/>
</dbReference>
<evidence type="ECO:0000313" key="2">
    <source>
        <dbReference type="EMBL" id="CAB4736743.1"/>
    </source>
</evidence>
<dbReference type="InterPro" id="IPR008136">
    <property type="entry name" value="CinA_C"/>
</dbReference>
<dbReference type="NCBIfam" id="TIGR00199">
    <property type="entry name" value="PncC_domain"/>
    <property type="match status" value="1"/>
</dbReference>
<dbReference type="SUPFAM" id="SSF142433">
    <property type="entry name" value="CinA-like"/>
    <property type="match status" value="1"/>
</dbReference>
<organism evidence="2">
    <name type="scientific">freshwater metagenome</name>
    <dbReference type="NCBI Taxonomy" id="449393"/>
    <lineage>
        <taxon>unclassified sequences</taxon>
        <taxon>metagenomes</taxon>
        <taxon>ecological metagenomes</taxon>
    </lineage>
</organism>
<accession>A0A6J6SPR5</accession>
<name>A0A6J6SPR5_9ZZZZ</name>
<protein>
    <submittedName>
        <fullName evidence="2">Unannotated protein</fullName>
    </submittedName>
</protein>
<dbReference type="Gene3D" id="3.90.950.20">
    <property type="entry name" value="CinA-like"/>
    <property type="match status" value="1"/>
</dbReference>
<dbReference type="AlphaFoldDB" id="A0A6J6SPR5"/>
<dbReference type="EMBL" id="CAEZYQ010000006">
    <property type="protein sequence ID" value="CAB4736743.1"/>
    <property type="molecule type" value="Genomic_DNA"/>
</dbReference>
<feature type="domain" description="CinA C-terminal" evidence="1">
    <location>
        <begin position="16"/>
        <end position="168"/>
    </location>
</feature>
<sequence length="175" mass="17565">MVDDGRDGDLAPDVLDLARDVVGLLRERGEVLGTAESLTGGLLSGAVTSVPGSSAAYAGGLVTYATPLKVRLLGVPESLVAEHGVVSAECARAMAVGARERTGADWALATTGVAGPDRQEGHPAGTVHVGLAGPEGTVATRLLDLPGDRGAVRASTVREALALLREVLLSANAGP</sequence>
<evidence type="ECO:0000259" key="1">
    <source>
        <dbReference type="Pfam" id="PF02464"/>
    </source>
</evidence>
<gene>
    <name evidence="2" type="ORF">UFOPK2761_00964</name>
</gene>
<reference evidence="2" key="1">
    <citation type="submission" date="2020-05" db="EMBL/GenBank/DDBJ databases">
        <authorList>
            <person name="Chiriac C."/>
            <person name="Salcher M."/>
            <person name="Ghai R."/>
            <person name="Kavagutti S V."/>
        </authorList>
    </citation>
    <scope>NUCLEOTIDE SEQUENCE</scope>
</reference>